<evidence type="ECO:0000313" key="2">
    <source>
        <dbReference type="EMBL" id="SDZ90854.1"/>
    </source>
</evidence>
<keyword evidence="1" id="KW-0472">Membrane</keyword>
<keyword evidence="3" id="KW-1185">Reference proteome</keyword>
<protein>
    <submittedName>
        <fullName evidence="2">Uncharacterized protein</fullName>
    </submittedName>
</protein>
<accession>A0A1H3WWV6</accession>
<proteinExistence type="predicted"/>
<dbReference type="RefSeq" id="WP_091083545.1">
    <property type="nucleotide sequence ID" value="NZ_FNRD01000001.1"/>
</dbReference>
<keyword evidence="1" id="KW-1133">Transmembrane helix</keyword>
<evidence type="ECO:0000256" key="1">
    <source>
        <dbReference type="SAM" id="Phobius"/>
    </source>
</evidence>
<organism evidence="2 3">
    <name type="scientific">Flavobacterium gillisiae</name>
    <dbReference type="NCBI Taxonomy" id="150146"/>
    <lineage>
        <taxon>Bacteria</taxon>
        <taxon>Pseudomonadati</taxon>
        <taxon>Bacteroidota</taxon>
        <taxon>Flavobacteriia</taxon>
        <taxon>Flavobacteriales</taxon>
        <taxon>Flavobacteriaceae</taxon>
        <taxon>Flavobacterium</taxon>
    </lineage>
</organism>
<reference evidence="3" key="1">
    <citation type="submission" date="2016-10" db="EMBL/GenBank/DDBJ databases">
        <authorList>
            <person name="Varghese N."/>
            <person name="Submissions S."/>
        </authorList>
    </citation>
    <scope>NUCLEOTIDE SEQUENCE [LARGE SCALE GENOMIC DNA]</scope>
    <source>
        <strain evidence="3">DSM 22376</strain>
    </source>
</reference>
<dbReference type="AlphaFoldDB" id="A0A1H3WWV6"/>
<feature type="transmembrane region" description="Helical" evidence="1">
    <location>
        <begin position="27"/>
        <end position="45"/>
    </location>
</feature>
<keyword evidence="1" id="KW-0812">Transmembrane</keyword>
<name>A0A1H3WWV6_9FLAO</name>
<dbReference type="OrthoDB" id="1150545at2"/>
<gene>
    <name evidence="2" type="ORF">SAMN05443667_101251</name>
</gene>
<dbReference type="Proteomes" id="UP000198951">
    <property type="component" value="Unassembled WGS sequence"/>
</dbReference>
<sequence length="151" mass="16910">MKTKKSNLGNPLAVVAGAKVVEKSAEAIPFLIKLFTVLGVAYYAYSKYTNRFVKRKENSAYSAANLSYAQAKSRADAIYGSISTFSNDFENVSRQIAGLNYNGFVRVFNAFEHKKGTLFGGDLNLEEWCYNQFTNYQMQQLSFLLGGAFFQ</sequence>
<dbReference type="STRING" id="150146.SAMN05443667_101251"/>
<evidence type="ECO:0000313" key="3">
    <source>
        <dbReference type="Proteomes" id="UP000198951"/>
    </source>
</evidence>
<dbReference type="EMBL" id="FNRD01000001">
    <property type="protein sequence ID" value="SDZ90854.1"/>
    <property type="molecule type" value="Genomic_DNA"/>
</dbReference>